<reference evidence="1" key="1">
    <citation type="submission" date="2023-11" db="EMBL/GenBank/DDBJ databases">
        <authorList>
            <person name="Poullet M."/>
        </authorList>
    </citation>
    <scope>NUCLEOTIDE SEQUENCE</scope>
    <source>
        <strain evidence="1">E1834</strain>
    </source>
</reference>
<gene>
    <name evidence="1" type="ORF">MENTE1834_LOCUS4702</name>
</gene>
<sequence>MESKIPFDKGANEYIKLYWLTEYLVKNKLREVDENMGERIAFIEKNQALPYQWVNSVVYEAKYAYYQLPKIDQWIRNVNLTIAKLLVGYSRFAKFYKLEAVVNELINKGKLNCEEKVVEELNEWNLPETLEDLISKYFYRRNEERDENEDE</sequence>
<accession>A0ACB0XX97</accession>
<name>A0ACB0XX97_MELEN</name>
<comment type="caution">
    <text evidence="1">The sequence shown here is derived from an EMBL/GenBank/DDBJ whole genome shotgun (WGS) entry which is preliminary data.</text>
</comment>
<keyword evidence="2" id="KW-1185">Reference proteome</keyword>
<dbReference type="Proteomes" id="UP001497535">
    <property type="component" value="Unassembled WGS sequence"/>
</dbReference>
<protein>
    <submittedName>
        <fullName evidence="1">Uncharacterized protein</fullName>
    </submittedName>
</protein>
<evidence type="ECO:0000313" key="1">
    <source>
        <dbReference type="EMBL" id="CAK5021323.1"/>
    </source>
</evidence>
<dbReference type="EMBL" id="CAVMJV010000003">
    <property type="protein sequence ID" value="CAK5021323.1"/>
    <property type="molecule type" value="Genomic_DNA"/>
</dbReference>
<proteinExistence type="predicted"/>
<evidence type="ECO:0000313" key="2">
    <source>
        <dbReference type="Proteomes" id="UP001497535"/>
    </source>
</evidence>
<organism evidence="1 2">
    <name type="scientific">Meloidogyne enterolobii</name>
    <name type="common">Root-knot nematode worm</name>
    <name type="synonym">Meloidogyne mayaguensis</name>
    <dbReference type="NCBI Taxonomy" id="390850"/>
    <lineage>
        <taxon>Eukaryota</taxon>
        <taxon>Metazoa</taxon>
        <taxon>Ecdysozoa</taxon>
        <taxon>Nematoda</taxon>
        <taxon>Chromadorea</taxon>
        <taxon>Rhabditida</taxon>
        <taxon>Tylenchina</taxon>
        <taxon>Tylenchomorpha</taxon>
        <taxon>Tylenchoidea</taxon>
        <taxon>Meloidogynidae</taxon>
        <taxon>Meloidogyninae</taxon>
        <taxon>Meloidogyne</taxon>
    </lineage>
</organism>